<evidence type="ECO:0000256" key="2">
    <source>
        <dbReference type="ARBA" id="ARBA00022448"/>
    </source>
</evidence>
<evidence type="ECO:0000256" key="9">
    <source>
        <dbReference type="ARBA" id="ARBA00041175"/>
    </source>
</evidence>
<dbReference type="InterPro" id="IPR016152">
    <property type="entry name" value="PTrfase/Anion_transptr"/>
</dbReference>
<gene>
    <name evidence="12" type="ORF">ENW00_03760</name>
</gene>
<keyword evidence="4" id="KW-0597">Phosphoprotein</keyword>
<keyword evidence="3" id="KW-0963">Cytoplasm</keyword>
<dbReference type="PANTHER" id="PTHR36203">
    <property type="entry name" value="ASCORBATE-SPECIFIC PTS SYSTEM EIIA COMPONENT"/>
    <property type="match status" value="1"/>
</dbReference>
<evidence type="ECO:0000256" key="5">
    <source>
        <dbReference type="ARBA" id="ARBA00022679"/>
    </source>
</evidence>
<dbReference type="EMBL" id="DTIN01000013">
    <property type="protein sequence ID" value="HFX13262.1"/>
    <property type="molecule type" value="Genomic_DNA"/>
</dbReference>
<comment type="subcellular location">
    <subcellularLocation>
        <location evidence="1">Cytoplasm</location>
    </subcellularLocation>
</comment>
<dbReference type="AlphaFoldDB" id="A0A7C3RQR4"/>
<dbReference type="InterPro" id="IPR051351">
    <property type="entry name" value="Ascorbate-PTS_EIIA_comp"/>
</dbReference>
<proteinExistence type="predicted"/>
<reference evidence="12" key="1">
    <citation type="journal article" date="2020" name="mSystems">
        <title>Genome- and Community-Level Interaction Insights into Carbon Utilization and Element Cycling Functions of Hydrothermarchaeota in Hydrothermal Sediment.</title>
        <authorList>
            <person name="Zhou Z."/>
            <person name="Liu Y."/>
            <person name="Xu W."/>
            <person name="Pan J."/>
            <person name="Luo Z.H."/>
            <person name="Li M."/>
        </authorList>
    </citation>
    <scope>NUCLEOTIDE SEQUENCE [LARGE SCALE GENOMIC DNA]</scope>
    <source>
        <strain evidence="12">SpSt-81</strain>
    </source>
</reference>
<accession>A0A7C3RQR4</accession>
<keyword evidence="12" id="KW-0762">Sugar transport</keyword>
<evidence type="ECO:0000256" key="3">
    <source>
        <dbReference type="ARBA" id="ARBA00022490"/>
    </source>
</evidence>
<dbReference type="SUPFAM" id="SSF55804">
    <property type="entry name" value="Phoshotransferase/anion transport protein"/>
    <property type="match status" value="1"/>
</dbReference>
<sequence>MLNFLEAIGNRIEILDRVDTWEEAVRIGGKLLEKDGIVEPNYIDKMIEVCKELGPYVVIAPRVAIPHARPEDGAKSFGVSLLVIRNGINFGSYNDPVYLVISFATPDKESHLEFLQELAEILQDSEKLAEQFISFKDKEEIKDYIKKFFSKVNT</sequence>
<name>A0A7C3RQR4_DICTH</name>
<dbReference type="Gene3D" id="3.40.930.10">
    <property type="entry name" value="Mannitol-specific EII, Chain A"/>
    <property type="match status" value="1"/>
</dbReference>
<evidence type="ECO:0000313" key="12">
    <source>
        <dbReference type="EMBL" id="HFX13262.1"/>
    </source>
</evidence>
<dbReference type="PANTHER" id="PTHR36203:SF1">
    <property type="entry name" value="ASCORBATE-SPECIFIC PTS SYSTEM EIIA COMPONENT"/>
    <property type="match status" value="1"/>
</dbReference>
<organism evidence="12">
    <name type="scientific">Dictyoglomus thermophilum</name>
    <dbReference type="NCBI Taxonomy" id="14"/>
    <lineage>
        <taxon>Bacteria</taxon>
        <taxon>Pseudomonadati</taxon>
        <taxon>Dictyoglomota</taxon>
        <taxon>Dictyoglomia</taxon>
        <taxon>Dictyoglomales</taxon>
        <taxon>Dictyoglomaceae</taxon>
        <taxon>Dictyoglomus</taxon>
    </lineage>
</organism>
<dbReference type="InterPro" id="IPR002178">
    <property type="entry name" value="PTS_EIIA_type-2_dom"/>
</dbReference>
<keyword evidence="6" id="KW-0598">Phosphotransferase system</keyword>
<dbReference type="GO" id="GO:0009401">
    <property type="term" value="P:phosphoenolpyruvate-dependent sugar phosphotransferase system"/>
    <property type="evidence" value="ECO:0007669"/>
    <property type="project" value="UniProtKB-KW"/>
</dbReference>
<keyword evidence="5" id="KW-0808">Transferase</keyword>
<evidence type="ECO:0000256" key="7">
    <source>
        <dbReference type="ARBA" id="ARBA00022777"/>
    </source>
</evidence>
<evidence type="ECO:0000256" key="8">
    <source>
        <dbReference type="ARBA" id="ARBA00037387"/>
    </source>
</evidence>
<dbReference type="PROSITE" id="PS00372">
    <property type="entry name" value="PTS_EIIA_TYPE_2_HIS"/>
    <property type="match status" value="1"/>
</dbReference>
<keyword evidence="2" id="KW-0813">Transport</keyword>
<evidence type="ECO:0000256" key="1">
    <source>
        <dbReference type="ARBA" id="ARBA00004496"/>
    </source>
</evidence>
<comment type="caution">
    <text evidence="12">The sequence shown here is derived from an EMBL/GenBank/DDBJ whole genome shotgun (WGS) entry which is preliminary data.</text>
</comment>
<evidence type="ECO:0000256" key="10">
    <source>
        <dbReference type="ARBA" id="ARBA00042072"/>
    </source>
</evidence>
<dbReference type="Pfam" id="PF00359">
    <property type="entry name" value="PTS_EIIA_2"/>
    <property type="match status" value="1"/>
</dbReference>
<protein>
    <recommendedName>
        <fullName evidence="9">Ascorbate-specific PTS system EIIA component</fullName>
    </recommendedName>
    <alternativeName>
        <fullName evidence="10">Ascorbate-specific phosphotransferase enzyme IIA component</fullName>
    </alternativeName>
</protein>
<feature type="domain" description="PTS EIIA type-2" evidence="11">
    <location>
        <begin position="5"/>
        <end position="148"/>
    </location>
</feature>
<dbReference type="GO" id="GO:0016301">
    <property type="term" value="F:kinase activity"/>
    <property type="evidence" value="ECO:0007669"/>
    <property type="project" value="UniProtKB-KW"/>
</dbReference>
<evidence type="ECO:0000256" key="4">
    <source>
        <dbReference type="ARBA" id="ARBA00022553"/>
    </source>
</evidence>
<dbReference type="GO" id="GO:0005737">
    <property type="term" value="C:cytoplasm"/>
    <property type="evidence" value="ECO:0007669"/>
    <property type="project" value="UniProtKB-SubCell"/>
</dbReference>
<dbReference type="CDD" id="cd00211">
    <property type="entry name" value="PTS_IIA_fru"/>
    <property type="match status" value="1"/>
</dbReference>
<comment type="function">
    <text evidence="8">The phosphoenolpyruvate-dependent sugar phosphotransferase system (sugar PTS), a major carbohydrate active transport system, catalyzes the phosphorylation of incoming sugar substrates concomitantly with their translocation across the cell membrane. The enzyme II UlaABC PTS system is involved in ascorbate transport.</text>
</comment>
<dbReference type="PROSITE" id="PS51094">
    <property type="entry name" value="PTS_EIIA_TYPE_2"/>
    <property type="match status" value="1"/>
</dbReference>
<evidence type="ECO:0000256" key="6">
    <source>
        <dbReference type="ARBA" id="ARBA00022683"/>
    </source>
</evidence>
<keyword evidence="7" id="KW-0418">Kinase</keyword>
<evidence type="ECO:0000259" key="11">
    <source>
        <dbReference type="PROSITE" id="PS51094"/>
    </source>
</evidence>